<sequence length="405" mass="44479">MDCLISRPPLLNTGLICLLSATVVLLPLFKSFSTRPSRVTLSPKDTLLSLSQSEISSLPYPPDALPGGRDVPTPYGTFRVFELGAASGERVLILPGLSTPCLSLSDLAEALVQKGYRVMLIDYFGRGWSDTPNPDEVDYDERLYASQIFMALASSQVSWFCNAEPGNKGGFHIIGYSFGGGLAVNFASWFPHLIRSVTAITPGGLLSRSSNSWQTRLIYSRGIFPESLLQRFVRRRFEPAYTPFTTAEDSFGGGVVLAEQAEMGQMSKITGDPFDDAVLSARRPDVTVASVMSWQLRHHKGFVPAVMSTTRYGPIYERYEEWRRLGLLLSSRREDPSLPGLLGGKILLVLATSDPIIKVEEILPKVKDTLGEDAFEVKVMDCGHEVGIVRGAEIADIASDFWGRC</sequence>
<dbReference type="InterPro" id="IPR000073">
    <property type="entry name" value="AB_hydrolase_1"/>
</dbReference>
<evidence type="ECO:0000259" key="1">
    <source>
        <dbReference type="Pfam" id="PF00561"/>
    </source>
</evidence>
<reference evidence="2" key="1">
    <citation type="submission" date="2014-12" db="EMBL/GenBank/DDBJ databases">
        <title>Genome Sequence of Valsa Canker Pathogens Uncovers a Specific Adaption of Colonization on Woody Bark.</title>
        <authorList>
            <person name="Yin Z."/>
            <person name="Liu H."/>
            <person name="Gao X."/>
            <person name="Li Z."/>
            <person name="Song N."/>
            <person name="Ke X."/>
            <person name="Dai Q."/>
            <person name="Wu Y."/>
            <person name="Sun Y."/>
            <person name="Xu J.-R."/>
            <person name="Kang Z.K."/>
            <person name="Wang L."/>
            <person name="Huang L."/>
        </authorList>
    </citation>
    <scope>NUCLEOTIDE SEQUENCE [LARGE SCALE GENOMIC DNA]</scope>
    <source>
        <strain evidence="2">03-8</strain>
    </source>
</reference>
<feature type="domain" description="AB hydrolase-1" evidence="1">
    <location>
        <begin position="91"/>
        <end position="388"/>
    </location>
</feature>
<protein>
    <recommendedName>
        <fullName evidence="1">AB hydrolase-1 domain-containing protein</fullName>
    </recommendedName>
</protein>
<dbReference type="OrthoDB" id="408373at2759"/>
<dbReference type="Pfam" id="PF00561">
    <property type="entry name" value="Abhydrolase_1"/>
    <property type="match status" value="1"/>
</dbReference>
<dbReference type="InterPro" id="IPR052370">
    <property type="entry name" value="Meta-cleavage_hydrolase"/>
</dbReference>
<dbReference type="AlphaFoldDB" id="A0A194WAS9"/>
<dbReference type="InterPro" id="IPR029058">
    <property type="entry name" value="AB_hydrolase_fold"/>
</dbReference>
<dbReference type="SUPFAM" id="SSF53474">
    <property type="entry name" value="alpha/beta-Hydrolases"/>
    <property type="match status" value="1"/>
</dbReference>
<evidence type="ECO:0000313" key="3">
    <source>
        <dbReference type="Proteomes" id="UP000078559"/>
    </source>
</evidence>
<dbReference type="GO" id="GO:0005783">
    <property type="term" value="C:endoplasmic reticulum"/>
    <property type="evidence" value="ECO:0007669"/>
    <property type="project" value="TreeGrafter"/>
</dbReference>
<accession>A0A194WAS9</accession>
<evidence type="ECO:0000313" key="2">
    <source>
        <dbReference type="EMBL" id="KUI73541.1"/>
    </source>
</evidence>
<keyword evidence="3" id="KW-1185">Reference proteome</keyword>
<dbReference type="Proteomes" id="UP000078559">
    <property type="component" value="Chromosome 10"/>
</dbReference>
<dbReference type="PANTHER" id="PTHR43139">
    <property type="entry name" value="SI:DKEY-122A22.2"/>
    <property type="match status" value="1"/>
</dbReference>
<dbReference type="Gene3D" id="3.40.50.1820">
    <property type="entry name" value="alpha/beta hydrolase"/>
    <property type="match status" value="1"/>
</dbReference>
<organism evidence="2 3">
    <name type="scientific">Cytospora mali</name>
    <name type="common">Apple Valsa canker fungus</name>
    <name type="synonym">Valsa mali</name>
    <dbReference type="NCBI Taxonomy" id="578113"/>
    <lineage>
        <taxon>Eukaryota</taxon>
        <taxon>Fungi</taxon>
        <taxon>Dikarya</taxon>
        <taxon>Ascomycota</taxon>
        <taxon>Pezizomycotina</taxon>
        <taxon>Sordariomycetes</taxon>
        <taxon>Sordariomycetidae</taxon>
        <taxon>Diaporthales</taxon>
        <taxon>Cytosporaceae</taxon>
        <taxon>Cytospora</taxon>
    </lineage>
</organism>
<dbReference type="EMBL" id="CM003107">
    <property type="protein sequence ID" value="KUI73541.1"/>
    <property type="molecule type" value="Genomic_DNA"/>
</dbReference>
<dbReference type="PANTHER" id="PTHR43139:SF65">
    <property type="entry name" value="HYDROLASE FAMILY PROTEIN, PUTATIVE (AFU_ORTHOLOGUE AFUA_6G07060)-RELATED"/>
    <property type="match status" value="1"/>
</dbReference>
<gene>
    <name evidence="2" type="ORF">VM1G_09101</name>
</gene>
<name>A0A194WAS9_CYTMA</name>
<proteinExistence type="predicted"/>